<dbReference type="InterPro" id="IPR031162">
    <property type="entry name" value="CBP_P300_HAT"/>
</dbReference>
<keyword evidence="9" id="KW-0805">Transcription regulation</keyword>
<keyword evidence="6 18" id="KW-0863">Zinc-finger</keyword>
<dbReference type="Pfam" id="PF06001">
    <property type="entry name" value="RING_CBP-p300"/>
    <property type="match status" value="1"/>
</dbReference>
<dbReference type="CDD" id="cd15557">
    <property type="entry name" value="PHD_CBP_p300"/>
    <property type="match status" value="1"/>
</dbReference>
<evidence type="ECO:0000256" key="16">
    <source>
        <dbReference type="PROSITE-ProRule" id="PRU00035"/>
    </source>
</evidence>
<dbReference type="CDD" id="cd05495">
    <property type="entry name" value="Bromo_cbp_like"/>
    <property type="match status" value="1"/>
</dbReference>
<dbReference type="InterPro" id="IPR043145">
    <property type="entry name" value="Znf_ZZ_sf"/>
</dbReference>
<organism evidence="24 25">
    <name type="scientific">Romanomermis culicivorax</name>
    <name type="common">Nematode worm</name>
    <dbReference type="NCBI Taxonomy" id="13658"/>
    <lineage>
        <taxon>Eukaryota</taxon>
        <taxon>Metazoa</taxon>
        <taxon>Ecdysozoa</taxon>
        <taxon>Nematoda</taxon>
        <taxon>Enoplea</taxon>
        <taxon>Dorylaimia</taxon>
        <taxon>Mermithida</taxon>
        <taxon>Mermithoidea</taxon>
        <taxon>Mermithidae</taxon>
        <taxon>Romanomermis</taxon>
    </lineage>
</organism>
<evidence type="ECO:0000256" key="19">
    <source>
        <dbReference type="SAM" id="MobiDB-lite"/>
    </source>
</evidence>
<comment type="subcellular location">
    <subcellularLocation>
        <location evidence="1">Nucleus</location>
    </subcellularLocation>
</comment>
<evidence type="ECO:0000256" key="8">
    <source>
        <dbReference type="ARBA" id="ARBA00022853"/>
    </source>
</evidence>
<keyword evidence="12" id="KW-0804">Transcription</keyword>
<dbReference type="InterPro" id="IPR056484">
    <property type="entry name" value="PHD_P300"/>
</dbReference>
<protein>
    <recommendedName>
        <fullName evidence="2">histone acetyltransferase</fullName>
        <ecNumber evidence="2">2.3.1.48</ecNumber>
    </recommendedName>
</protein>
<dbReference type="Gene3D" id="1.20.1020.10">
    <property type="entry name" value="TAZ domain"/>
    <property type="match status" value="1"/>
</dbReference>
<dbReference type="InterPro" id="IPR001487">
    <property type="entry name" value="Bromodomain"/>
</dbReference>
<dbReference type="InterPro" id="IPR036427">
    <property type="entry name" value="Bromodomain-like_sf"/>
</dbReference>
<dbReference type="PRINTS" id="PR00503">
    <property type="entry name" value="BROMODOMAIN"/>
</dbReference>
<evidence type="ECO:0000256" key="14">
    <source>
        <dbReference type="ARBA" id="ARBA00023315"/>
    </source>
</evidence>
<keyword evidence="13" id="KW-0539">Nucleus</keyword>
<keyword evidence="11" id="KW-0010">Activator</keyword>
<dbReference type="InterPro" id="IPR018359">
    <property type="entry name" value="Bromodomain_CS"/>
</dbReference>
<feature type="region of interest" description="Disordered" evidence="19">
    <location>
        <begin position="1"/>
        <end position="26"/>
    </location>
</feature>
<dbReference type="SMART" id="SM00291">
    <property type="entry name" value="ZnF_ZZ"/>
    <property type="match status" value="1"/>
</dbReference>
<evidence type="ECO:0000259" key="21">
    <source>
        <dbReference type="PROSITE" id="PS50134"/>
    </source>
</evidence>
<dbReference type="GO" id="GO:0008270">
    <property type="term" value="F:zinc ion binding"/>
    <property type="evidence" value="ECO:0007669"/>
    <property type="project" value="UniProtKB-KW"/>
</dbReference>
<evidence type="ECO:0000256" key="10">
    <source>
        <dbReference type="ARBA" id="ARBA00023117"/>
    </source>
</evidence>
<evidence type="ECO:0000313" key="24">
    <source>
        <dbReference type="Proteomes" id="UP000887565"/>
    </source>
</evidence>
<dbReference type="InterPro" id="IPR010303">
    <property type="entry name" value="RING_CBP-p300"/>
</dbReference>
<dbReference type="Gene3D" id="3.30.60.90">
    <property type="match status" value="1"/>
</dbReference>
<evidence type="ECO:0000256" key="4">
    <source>
        <dbReference type="ARBA" id="ARBA00022679"/>
    </source>
</evidence>
<evidence type="ECO:0000256" key="13">
    <source>
        <dbReference type="ARBA" id="ARBA00023242"/>
    </source>
</evidence>
<evidence type="ECO:0000259" key="23">
    <source>
        <dbReference type="PROSITE" id="PS51727"/>
    </source>
</evidence>
<dbReference type="GO" id="GO:0004402">
    <property type="term" value="F:histone acetyltransferase activity"/>
    <property type="evidence" value="ECO:0007669"/>
    <property type="project" value="InterPro"/>
</dbReference>
<sequence>SQDIKPSPSSTIAPAPSTSATSAGAKSTNKKIFGTEELVRALLSVWEKLYNTEESLPFQDPVDPIKLQIPDYYDIIKNPMDLSTIKEKLMNGIYKDHWEFCNDVWLMFDNAWLYNRKSSRVYKYCTRLSEIFMEEIDPVMRQAGYCCGRKLAFTPLALVCYGQTMCSIPRDAYYYCYEIKSQFSVGLERYTYCKKCFEELPGESINLSEDSTSNNLVHKTQFQYLKNDHIEHEPFVNCVDCGRQWHQICALHLDQIWSTGFVCDTCLKSKTKKRPENRYTAKRLPHCKLSQHLENRVNSVLRKNVGCHGAEVIIRVLASSDKEVEVKPYVKARFCSTGEMCEKFPYRAKAIFAFEVIDGTEVCFFGLHVQEYSDKAVQPNSRRVYIAYLDSVHFFTPKLQRTRVYHEILLGYLEYCKNLGYTMAHIWACPPSEGDDYIFHCHPIEQKIPKPKRLQDWYKKMLEQGIVERLVLDYKDIHKQAQDDNLQSPAELPYFEGDYWPNVLEDCVKEMESEEAERRREIEIQAAAANNDSNNEECDDEAEEFPVASGKKRSAKGPKKNTKNKKSGQYKKSKKSGGAGVSGNQLTDKIMAAMEKHKEVFFVVRLHSAHSAASLGAVVDPDQLISCELMDGRDNFLSTARERHWEFSSLRRAKWSTLALCYELHTQGQDKFTYSCNSCKNGDARWHCTTCEDFDLCQSCYAQTKHPHKMEQQRSLLQDEGGEQASQNTRSENLQRCIQSLVHSCQCRDANCRRLTCHKMKRVVQHTRQCKRRQNGPCLVCKQLIALCCYHAKHCQEQQCPVPFCPNIRQKLAEQAAQLKKKRDREMIRRIQLMGGANNGPSSNAPQPSPSMSQVAQQQAVSGQPVMASSLASLYNQQSPCPAPASTSMNMQAPQPSQQIQIMGGGGSGPLNVTIGPSPGGFPTSLSTMPPQTPQAALRAAKEVERMAAVQHSSAVRFMSPNQGPMMMARQSNPMMSGVGRPMMTPGPGSASNFVGQPVMAPSGGWDGGLQTSQTNPMMQPPGMMQQQQGPSQVQSQHYSAMRMSQIRVPPPNVAVGPGMNVISNQNPLQQHQPKDINLQEVSV</sequence>
<dbReference type="WBParaSite" id="nRc.2.0.1.t45947-RA">
    <property type="protein sequence ID" value="nRc.2.0.1.t45947-RA"/>
    <property type="gene ID" value="nRc.2.0.1.g45947"/>
</dbReference>
<evidence type="ECO:0000313" key="25">
    <source>
        <dbReference type="WBParaSite" id="nRc.2.0.1.t45947-RA"/>
    </source>
</evidence>
<evidence type="ECO:0000256" key="6">
    <source>
        <dbReference type="ARBA" id="ARBA00022771"/>
    </source>
</evidence>
<comment type="catalytic activity">
    <reaction evidence="15">
        <text>L-lysyl-[protein] + acetyl-CoA = N(6)-acetyl-L-lysyl-[protein] + CoA + H(+)</text>
        <dbReference type="Rhea" id="RHEA:45948"/>
        <dbReference type="Rhea" id="RHEA-COMP:9752"/>
        <dbReference type="Rhea" id="RHEA-COMP:10731"/>
        <dbReference type="ChEBI" id="CHEBI:15378"/>
        <dbReference type="ChEBI" id="CHEBI:29969"/>
        <dbReference type="ChEBI" id="CHEBI:57287"/>
        <dbReference type="ChEBI" id="CHEBI:57288"/>
        <dbReference type="ChEBI" id="CHEBI:61930"/>
        <dbReference type="EC" id="2.3.1.48"/>
    </reaction>
</comment>
<keyword evidence="3" id="KW-0488">Methylation</keyword>
<feature type="compositionally biased region" description="Acidic residues" evidence="19">
    <location>
        <begin position="534"/>
        <end position="544"/>
    </location>
</feature>
<keyword evidence="24" id="KW-1185">Reference proteome</keyword>
<proteinExistence type="predicted"/>
<dbReference type="SUPFAM" id="SSF47370">
    <property type="entry name" value="Bromodomain"/>
    <property type="match status" value="1"/>
</dbReference>
<keyword evidence="5 17" id="KW-0479">Metal-binding</keyword>
<keyword evidence="14" id="KW-0012">Acyltransferase</keyword>
<evidence type="ECO:0000259" key="22">
    <source>
        <dbReference type="PROSITE" id="PS50135"/>
    </source>
</evidence>
<dbReference type="PROSITE" id="PS51727">
    <property type="entry name" value="CBP_P300_HAT"/>
    <property type="match status" value="1"/>
</dbReference>
<dbReference type="InterPro" id="IPR013178">
    <property type="entry name" value="Histone_AcTrfase_Rtt109/CBP"/>
</dbReference>
<keyword evidence="7 17" id="KW-0862">Zinc</keyword>
<dbReference type="OMA" id="NRWVHQI"/>
<evidence type="ECO:0000259" key="20">
    <source>
        <dbReference type="PROSITE" id="PS50014"/>
    </source>
</evidence>
<feature type="region of interest" description="Disordered" evidence="19">
    <location>
        <begin position="526"/>
        <end position="584"/>
    </location>
</feature>
<keyword evidence="8" id="KW-0156">Chromatin regulator</keyword>
<dbReference type="Pfam" id="PF23570">
    <property type="entry name" value="PHD_P300"/>
    <property type="match status" value="1"/>
</dbReference>
<dbReference type="Gene3D" id="3.30.40.10">
    <property type="entry name" value="Zinc/RING finger domain, C3HC4 (zinc finger)"/>
    <property type="match status" value="1"/>
</dbReference>
<dbReference type="CDD" id="cd15802">
    <property type="entry name" value="RING_CBP-p300"/>
    <property type="match status" value="1"/>
</dbReference>
<feature type="region of interest" description="Disordered" evidence="19">
    <location>
        <begin position="835"/>
        <end position="857"/>
    </location>
</feature>
<dbReference type="GO" id="GO:0031490">
    <property type="term" value="F:chromatin DNA binding"/>
    <property type="evidence" value="ECO:0007669"/>
    <property type="project" value="TreeGrafter"/>
</dbReference>
<dbReference type="SMART" id="SM01250">
    <property type="entry name" value="KAT11"/>
    <property type="match status" value="1"/>
</dbReference>
<dbReference type="PROSITE" id="PS00633">
    <property type="entry name" value="BROMODOMAIN_1"/>
    <property type="match status" value="1"/>
</dbReference>
<dbReference type="SUPFAM" id="SSF57933">
    <property type="entry name" value="TAZ domain"/>
    <property type="match status" value="1"/>
</dbReference>
<dbReference type="EC" id="2.3.1.48" evidence="2"/>
<dbReference type="InterPro" id="IPR000433">
    <property type="entry name" value="Znf_ZZ"/>
</dbReference>
<dbReference type="Pfam" id="PF08214">
    <property type="entry name" value="HAT_KAT11"/>
    <property type="match status" value="1"/>
</dbReference>
<dbReference type="InterPro" id="IPR013083">
    <property type="entry name" value="Znf_RING/FYVE/PHD"/>
</dbReference>
<feature type="zinc finger region" description="TAZ-type" evidence="17">
    <location>
        <begin position="727"/>
        <end position="808"/>
    </location>
</feature>
<accession>A0A915L5B2</accession>
<evidence type="ECO:0000256" key="7">
    <source>
        <dbReference type="ARBA" id="ARBA00022833"/>
    </source>
</evidence>
<dbReference type="PROSITE" id="PS50134">
    <property type="entry name" value="ZF_TAZ"/>
    <property type="match status" value="1"/>
</dbReference>
<feature type="domain" description="CBP/p300-type HAT" evidence="23">
    <location>
        <begin position="278"/>
        <end position="669"/>
    </location>
</feature>
<name>A0A915L5B2_ROMCU</name>
<dbReference type="Pfam" id="PF00439">
    <property type="entry name" value="Bromodomain"/>
    <property type="match status" value="1"/>
</dbReference>
<evidence type="ECO:0000256" key="12">
    <source>
        <dbReference type="ARBA" id="ARBA00023163"/>
    </source>
</evidence>
<dbReference type="Gene3D" id="1.20.920.10">
    <property type="entry name" value="Bromodomain-like"/>
    <property type="match status" value="1"/>
</dbReference>
<evidence type="ECO:0000256" key="9">
    <source>
        <dbReference type="ARBA" id="ARBA00023015"/>
    </source>
</evidence>
<dbReference type="PROSITE" id="PS01357">
    <property type="entry name" value="ZF_ZZ_1"/>
    <property type="match status" value="1"/>
</dbReference>
<dbReference type="InterPro" id="IPR000197">
    <property type="entry name" value="Znf_TAZ"/>
</dbReference>
<dbReference type="InterPro" id="IPR035898">
    <property type="entry name" value="TAZ_dom_sf"/>
</dbReference>
<dbReference type="SMART" id="SM00297">
    <property type="entry name" value="BROMO"/>
    <property type="match status" value="1"/>
</dbReference>
<dbReference type="GO" id="GO:0140297">
    <property type="term" value="F:DNA-binding transcription factor binding"/>
    <property type="evidence" value="ECO:0007669"/>
    <property type="project" value="UniProtKB-ARBA"/>
</dbReference>
<keyword evidence="10 16" id="KW-0103">Bromodomain</keyword>
<feature type="compositionally biased region" description="Basic residues" evidence="19">
    <location>
        <begin position="550"/>
        <end position="575"/>
    </location>
</feature>
<keyword evidence="4" id="KW-0808">Transferase</keyword>
<dbReference type="SMART" id="SM00551">
    <property type="entry name" value="ZnF_TAZ"/>
    <property type="match status" value="1"/>
</dbReference>
<dbReference type="PROSITE" id="PS50014">
    <property type="entry name" value="BROMODOMAIN_2"/>
    <property type="match status" value="1"/>
</dbReference>
<evidence type="ECO:0000256" key="3">
    <source>
        <dbReference type="ARBA" id="ARBA00022481"/>
    </source>
</evidence>
<evidence type="ECO:0000256" key="18">
    <source>
        <dbReference type="PROSITE-ProRule" id="PRU00228"/>
    </source>
</evidence>
<evidence type="ECO:0000256" key="17">
    <source>
        <dbReference type="PROSITE-ProRule" id="PRU00203"/>
    </source>
</evidence>
<feature type="domain" description="ZZ-type" evidence="22">
    <location>
        <begin position="671"/>
        <end position="718"/>
    </location>
</feature>
<dbReference type="SUPFAM" id="SSF57850">
    <property type="entry name" value="RING/U-box"/>
    <property type="match status" value="1"/>
</dbReference>
<evidence type="ECO:0000256" key="1">
    <source>
        <dbReference type="ARBA" id="ARBA00004123"/>
    </source>
</evidence>
<dbReference type="InterPro" id="IPR038547">
    <property type="entry name" value="RING_CBP-p300_sf"/>
</dbReference>
<dbReference type="Pfam" id="PF02135">
    <property type="entry name" value="zf-TAZ"/>
    <property type="match status" value="1"/>
</dbReference>
<dbReference type="GO" id="GO:0005634">
    <property type="term" value="C:nucleus"/>
    <property type="evidence" value="ECO:0007669"/>
    <property type="project" value="UniProtKB-SubCell"/>
</dbReference>
<dbReference type="GO" id="GO:0045944">
    <property type="term" value="P:positive regulation of transcription by RNA polymerase II"/>
    <property type="evidence" value="ECO:0007669"/>
    <property type="project" value="TreeGrafter"/>
</dbReference>
<dbReference type="PROSITE" id="PS50135">
    <property type="entry name" value="ZF_ZZ_2"/>
    <property type="match status" value="1"/>
</dbReference>
<reference evidence="25" key="1">
    <citation type="submission" date="2022-11" db="UniProtKB">
        <authorList>
            <consortium name="WormBaseParasite"/>
        </authorList>
    </citation>
    <scope>IDENTIFICATION</scope>
</reference>
<dbReference type="Proteomes" id="UP000887565">
    <property type="component" value="Unplaced"/>
</dbReference>
<evidence type="ECO:0000256" key="15">
    <source>
        <dbReference type="ARBA" id="ARBA00048017"/>
    </source>
</evidence>
<dbReference type="GO" id="GO:0000123">
    <property type="term" value="C:histone acetyltransferase complex"/>
    <property type="evidence" value="ECO:0007669"/>
    <property type="project" value="TreeGrafter"/>
</dbReference>
<dbReference type="Pfam" id="PF00569">
    <property type="entry name" value="ZZ"/>
    <property type="match status" value="1"/>
</dbReference>
<evidence type="ECO:0000256" key="2">
    <source>
        <dbReference type="ARBA" id="ARBA00013184"/>
    </source>
</evidence>
<feature type="domain" description="TAZ-type" evidence="21">
    <location>
        <begin position="727"/>
        <end position="808"/>
    </location>
</feature>
<dbReference type="PANTHER" id="PTHR13808:SF1">
    <property type="entry name" value="HISTONE ACETYLTRANSFERASE"/>
    <property type="match status" value="1"/>
</dbReference>
<dbReference type="GO" id="GO:0003713">
    <property type="term" value="F:transcription coactivator activity"/>
    <property type="evidence" value="ECO:0007669"/>
    <property type="project" value="TreeGrafter"/>
</dbReference>
<feature type="domain" description="Bromo" evidence="20">
    <location>
        <begin position="50"/>
        <end position="122"/>
    </location>
</feature>
<evidence type="ECO:0000256" key="11">
    <source>
        <dbReference type="ARBA" id="ARBA00023159"/>
    </source>
</evidence>
<dbReference type="GO" id="GO:0005667">
    <property type="term" value="C:transcription regulator complex"/>
    <property type="evidence" value="ECO:0007669"/>
    <property type="project" value="TreeGrafter"/>
</dbReference>
<dbReference type="AlphaFoldDB" id="A0A915L5B2"/>
<dbReference type="Gene3D" id="2.10.110.40">
    <property type="match status" value="1"/>
</dbReference>
<dbReference type="PANTHER" id="PTHR13808">
    <property type="entry name" value="CBP/P300-RELATED"/>
    <property type="match status" value="1"/>
</dbReference>
<evidence type="ECO:0000256" key="5">
    <source>
        <dbReference type="ARBA" id="ARBA00022723"/>
    </source>
</evidence>